<name>A0A8H5NZC3_9HYPO</name>
<reference evidence="1 2" key="1">
    <citation type="submission" date="2020-05" db="EMBL/GenBank/DDBJ databases">
        <title>Identification and distribution of gene clusters putatively required for synthesis of sphingolipid metabolism inhibitors in phylogenetically diverse species of the filamentous fungus Fusarium.</title>
        <authorList>
            <person name="Kim H.-S."/>
            <person name="Busman M."/>
            <person name="Brown D.W."/>
            <person name="Divon H."/>
            <person name="Uhlig S."/>
            <person name="Proctor R.H."/>
        </authorList>
    </citation>
    <scope>NUCLEOTIDE SEQUENCE [LARGE SCALE GENOMIC DNA]</scope>
    <source>
        <strain evidence="1 2">NRRL 25211</strain>
    </source>
</reference>
<proteinExistence type="predicted"/>
<evidence type="ECO:0000313" key="2">
    <source>
        <dbReference type="Proteomes" id="UP000544095"/>
    </source>
</evidence>
<comment type="caution">
    <text evidence="1">The sequence shown here is derived from an EMBL/GenBank/DDBJ whole genome shotgun (WGS) entry which is preliminary data.</text>
</comment>
<gene>
    <name evidence="1" type="ORF">FPANT_8531</name>
</gene>
<organism evidence="1 2">
    <name type="scientific">Fusarium pseudoanthophilum</name>
    <dbReference type="NCBI Taxonomy" id="48495"/>
    <lineage>
        <taxon>Eukaryota</taxon>
        <taxon>Fungi</taxon>
        <taxon>Dikarya</taxon>
        <taxon>Ascomycota</taxon>
        <taxon>Pezizomycotina</taxon>
        <taxon>Sordariomycetes</taxon>
        <taxon>Hypocreomycetidae</taxon>
        <taxon>Hypocreales</taxon>
        <taxon>Nectriaceae</taxon>
        <taxon>Fusarium</taxon>
        <taxon>Fusarium fujikuroi species complex</taxon>
    </lineage>
</organism>
<accession>A0A8H5NZC3</accession>
<dbReference type="EMBL" id="JAAOAR010000434">
    <property type="protein sequence ID" value="KAF5582458.1"/>
    <property type="molecule type" value="Genomic_DNA"/>
</dbReference>
<sequence>MREKGIGFKSMFKVAAANLQAPGYDTHWGPLNSPCIPTTELKQNFPHPDFVNLPNPECNWGFLSILGVVTTSDTTAILREFHKLAQLQVDEVDKGAVRKVYETLNASMQSELKQISTAFLEQPPVLVRKPKPKWTVIRIHSECQASQN</sequence>
<evidence type="ECO:0000313" key="1">
    <source>
        <dbReference type="EMBL" id="KAF5582458.1"/>
    </source>
</evidence>
<dbReference type="AlphaFoldDB" id="A0A8H5NZC3"/>
<keyword evidence="2" id="KW-1185">Reference proteome</keyword>
<protein>
    <submittedName>
        <fullName evidence="1">Uncharacterized protein</fullName>
    </submittedName>
</protein>
<dbReference type="Proteomes" id="UP000544095">
    <property type="component" value="Unassembled WGS sequence"/>
</dbReference>